<dbReference type="GO" id="GO:0003746">
    <property type="term" value="F:translation elongation factor activity"/>
    <property type="evidence" value="ECO:0007669"/>
    <property type="project" value="UniProtKB-KW"/>
</dbReference>
<dbReference type="SMART" id="SM00889">
    <property type="entry name" value="EFG_IV"/>
    <property type="match status" value="1"/>
</dbReference>
<dbReference type="Gene3D" id="3.40.50.300">
    <property type="entry name" value="P-loop containing nucleotide triphosphate hydrolases"/>
    <property type="match status" value="1"/>
</dbReference>
<evidence type="ECO:0000256" key="2">
    <source>
        <dbReference type="ARBA" id="ARBA00022741"/>
    </source>
</evidence>
<name>A0ABV3RRS6_9RHOB</name>
<dbReference type="InterPro" id="IPR005517">
    <property type="entry name" value="Transl_elong_EFG/EF2_IV"/>
</dbReference>
<dbReference type="InterPro" id="IPR014721">
    <property type="entry name" value="Ribsml_uS5_D2-typ_fold_subgr"/>
</dbReference>
<keyword evidence="10" id="KW-1185">Reference proteome</keyword>
<dbReference type="InterPro" id="IPR027417">
    <property type="entry name" value="P-loop_NTPase"/>
</dbReference>
<dbReference type="InterPro" id="IPR020568">
    <property type="entry name" value="Ribosomal_Su5_D2-typ_SF"/>
</dbReference>
<feature type="domain" description="Translation elongation factor EFG/EF2" evidence="8">
    <location>
        <begin position="429"/>
        <end position="545"/>
    </location>
</feature>
<dbReference type="PANTHER" id="PTHR43261">
    <property type="entry name" value="TRANSLATION ELONGATION FACTOR G-RELATED"/>
    <property type="match status" value="1"/>
</dbReference>
<evidence type="ECO:0000256" key="6">
    <source>
        <dbReference type="ARBA" id="ARBA00024731"/>
    </source>
</evidence>
<sequence length="639" mass="68710">MRAIGVIGPSQSGKSTLIDGIAGIDGARSSSLTFLGETAITPFDYIGDAWAALEVPGGHDAQSQIGPVLAACDAAVLCVPAAVEAAVLAAPYLRLLDEAKIPTFLFINKIDVTSERVADIVASLQHYCRHGIVLRQVPIRVGDEITGVIDLISERAWAYHEGCRSSLVELPENMREREEQARSELLEAFADYDDSLLEQIIEDKAPVAKDVYSISTKVLQHRDLVPAFLGSATLCNGFQRLLKSLRHEVPSVGTLRDRLSPENNVRAVGCLGDFKKHLGKISLVRALEDGLRPKSRLGGSELGNLNSLDAKSPINSPLKAGEFAVAIKSDHISPGGLFTENEALRLPAWASAHSPALRLRIHPKHEKDEGKLATALPRLSEIDPGLELTQDELSGSQVLGVQGPQHLNAIILKLADAFGINVESSSLPAELRETIQSKITIYHRHRKQSGGAGQFADVVVDVSPLRRGSGFAFAETVKGGAVPRNYIPSVEAGARDALSKGPSGFPVVDIKVELKDGKSHSVDSSDFAFRTAGYNAVKEALETAGTTILQPITKLEIQVPSVFDGALVQLVSSLRGQVLGFDTHPASEGWDVFGALLPMVAEEEFSLALSSATRGTAWFHSELDHFEELREPMKRETVG</sequence>
<keyword evidence="3 9" id="KW-0251">Elongation factor</keyword>
<accession>A0ABV3RRS6</accession>
<dbReference type="Pfam" id="PF03764">
    <property type="entry name" value="EFG_IV"/>
    <property type="match status" value="1"/>
</dbReference>
<evidence type="ECO:0000256" key="3">
    <source>
        <dbReference type="ARBA" id="ARBA00022768"/>
    </source>
</evidence>
<dbReference type="Gene3D" id="3.30.70.870">
    <property type="entry name" value="Elongation Factor G (Translational Gtpase), domain 3"/>
    <property type="match status" value="1"/>
</dbReference>
<reference evidence="9 10" key="1">
    <citation type="submission" date="2024-07" db="EMBL/GenBank/DDBJ databases">
        <title>Marimonas sp.nov., isolated from tidal-flat sediment.</title>
        <authorList>
            <person name="Jayan J.N."/>
            <person name="Lee S.S."/>
        </authorList>
    </citation>
    <scope>NUCLEOTIDE SEQUENCE [LARGE SCALE GENOMIC DNA]</scope>
    <source>
        <strain evidence="9 10">MJW-29</strain>
    </source>
</reference>
<dbReference type="Pfam" id="PF00009">
    <property type="entry name" value="GTP_EFTU"/>
    <property type="match status" value="1"/>
</dbReference>
<dbReference type="EMBL" id="JBFNXX010000014">
    <property type="protein sequence ID" value="MEW9921257.1"/>
    <property type="molecule type" value="Genomic_DNA"/>
</dbReference>
<dbReference type="Proteomes" id="UP001556098">
    <property type="component" value="Unassembled WGS sequence"/>
</dbReference>
<dbReference type="CDD" id="cd01434">
    <property type="entry name" value="EFG_mtEFG1_IV"/>
    <property type="match status" value="1"/>
</dbReference>
<keyword evidence="4" id="KW-0648">Protein biosynthesis</keyword>
<dbReference type="InterPro" id="IPR035649">
    <property type="entry name" value="EFG_V"/>
</dbReference>
<evidence type="ECO:0000256" key="4">
    <source>
        <dbReference type="ARBA" id="ARBA00022917"/>
    </source>
</evidence>
<dbReference type="CDD" id="cd03713">
    <property type="entry name" value="EFG_mtEFG_C"/>
    <property type="match status" value="1"/>
</dbReference>
<dbReference type="Gene3D" id="3.30.230.10">
    <property type="match status" value="1"/>
</dbReference>
<protein>
    <recommendedName>
        <fullName evidence="1">Elongation factor G</fullName>
    </recommendedName>
</protein>
<evidence type="ECO:0000259" key="7">
    <source>
        <dbReference type="SMART" id="SM00838"/>
    </source>
</evidence>
<dbReference type="PANTHER" id="PTHR43261:SF7">
    <property type="entry name" value="ELONGATION FACTOR G-LIKE PROTEIN"/>
    <property type="match status" value="1"/>
</dbReference>
<dbReference type="SUPFAM" id="SSF54980">
    <property type="entry name" value="EF-G C-terminal domain-like"/>
    <property type="match status" value="2"/>
</dbReference>
<dbReference type="SMART" id="SM00838">
    <property type="entry name" value="EFG_C"/>
    <property type="match status" value="1"/>
</dbReference>
<dbReference type="InterPro" id="IPR000640">
    <property type="entry name" value="EFG_V-like"/>
</dbReference>
<dbReference type="Gene3D" id="3.30.70.240">
    <property type="match status" value="1"/>
</dbReference>
<keyword evidence="5" id="KW-0342">GTP-binding</keyword>
<evidence type="ECO:0000259" key="8">
    <source>
        <dbReference type="SMART" id="SM00889"/>
    </source>
</evidence>
<feature type="domain" description="Elongation factor EFG" evidence="7">
    <location>
        <begin position="547"/>
        <end position="637"/>
    </location>
</feature>
<dbReference type="Pfam" id="PF14492">
    <property type="entry name" value="EFG_III"/>
    <property type="match status" value="1"/>
</dbReference>
<dbReference type="SUPFAM" id="SSF54211">
    <property type="entry name" value="Ribosomal protein S5 domain 2-like"/>
    <property type="match status" value="1"/>
</dbReference>
<dbReference type="InterPro" id="IPR041095">
    <property type="entry name" value="EFG_II"/>
</dbReference>
<proteinExistence type="predicted"/>
<evidence type="ECO:0000256" key="1">
    <source>
        <dbReference type="ARBA" id="ARBA00017872"/>
    </source>
</evidence>
<evidence type="ECO:0000313" key="9">
    <source>
        <dbReference type="EMBL" id="MEW9921257.1"/>
    </source>
</evidence>
<gene>
    <name evidence="9" type="ORF">AB2B41_16725</name>
</gene>
<comment type="function">
    <text evidence="6">Catalyzes the GTP-dependent ribosomal translocation step during translation elongation. During this step, the ribosome changes from the pre-translocational (PRE) to the post-translocational (POST) state as the newly formed A-site-bound peptidyl-tRNA and P-site-bound deacylated tRNA move to the P and E sites, respectively. Catalyzes the coordinated movement of the two tRNA molecules, the mRNA and conformational changes in the ribosome.</text>
</comment>
<dbReference type="NCBIfam" id="NF009379">
    <property type="entry name" value="PRK12740.1-3"/>
    <property type="match status" value="1"/>
</dbReference>
<dbReference type="RefSeq" id="WP_367878959.1">
    <property type="nucleotide sequence ID" value="NZ_JBFNXX010000014.1"/>
</dbReference>
<dbReference type="SUPFAM" id="SSF52540">
    <property type="entry name" value="P-loop containing nucleoside triphosphate hydrolases"/>
    <property type="match status" value="1"/>
</dbReference>
<evidence type="ECO:0000313" key="10">
    <source>
        <dbReference type="Proteomes" id="UP001556098"/>
    </source>
</evidence>
<keyword evidence="2" id="KW-0547">Nucleotide-binding</keyword>
<dbReference type="InterPro" id="IPR035647">
    <property type="entry name" value="EFG_III/V"/>
</dbReference>
<organism evidence="9 10">
    <name type="scientific">Sulfitobacter sediminis</name>
    <dbReference type="NCBI Taxonomy" id="3234186"/>
    <lineage>
        <taxon>Bacteria</taxon>
        <taxon>Pseudomonadati</taxon>
        <taxon>Pseudomonadota</taxon>
        <taxon>Alphaproteobacteria</taxon>
        <taxon>Rhodobacterales</taxon>
        <taxon>Roseobacteraceae</taxon>
        <taxon>Sulfitobacter</taxon>
    </lineage>
</organism>
<dbReference type="InterPro" id="IPR000795">
    <property type="entry name" value="T_Tr_GTP-bd_dom"/>
</dbReference>
<dbReference type="InterPro" id="IPR047872">
    <property type="entry name" value="EFG_IV"/>
</dbReference>
<dbReference type="Pfam" id="PF00679">
    <property type="entry name" value="EFG_C"/>
    <property type="match status" value="1"/>
</dbReference>
<comment type="caution">
    <text evidence="9">The sequence shown here is derived from an EMBL/GenBank/DDBJ whole genome shotgun (WGS) entry which is preliminary data.</text>
</comment>
<evidence type="ECO:0000256" key="5">
    <source>
        <dbReference type="ARBA" id="ARBA00023134"/>
    </source>
</evidence>